<dbReference type="EMBL" id="PTQR01000102">
    <property type="protein sequence ID" value="TKX20061.1"/>
    <property type="molecule type" value="Genomic_DNA"/>
</dbReference>
<sequence length="318" mass="35943">MPNLRNGKRAAPDAAQSSQPKKRIATPEAKSSSPKQGQAVEETSPPPSTQVPRRDSLQASQVQKKKASPESRKKSSKQSNEQQKPSTSKSPPNEPPQDKENEDPTRPSTPPTTSTPTHRNEKTPGRVGPYLPEKMGLSPNIAPFKGPKGNKVRKTPAEKSAEYDQFILDNPEHCFHELYVCRKKGPRGSPTYDKAGFELDKKKVEEWFKPVAYNKDRMMKSMDKAVEKRQAEDERKREIFFEKGAAPHPHKISPLLMDLWDDRVSKDLMVPIHKVGVKEYEDWERKGFPKAKQGEFWSVPEGQRERLSQLTGGSALRK</sequence>
<organism evidence="2 3">
    <name type="scientific">Elsinoe australis</name>
    <dbReference type="NCBI Taxonomy" id="40998"/>
    <lineage>
        <taxon>Eukaryota</taxon>
        <taxon>Fungi</taxon>
        <taxon>Dikarya</taxon>
        <taxon>Ascomycota</taxon>
        <taxon>Pezizomycotina</taxon>
        <taxon>Dothideomycetes</taxon>
        <taxon>Dothideomycetidae</taxon>
        <taxon>Myriangiales</taxon>
        <taxon>Elsinoaceae</taxon>
        <taxon>Elsinoe</taxon>
    </lineage>
</organism>
<reference evidence="2 3" key="1">
    <citation type="submission" date="2018-02" db="EMBL/GenBank/DDBJ databases">
        <title>Draft genome sequences of Elsinoe sp., causing black scab on jojoba.</title>
        <authorList>
            <person name="Stodart B."/>
            <person name="Jeffress S."/>
            <person name="Ash G."/>
            <person name="Arun Chinnappa K."/>
        </authorList>
    </citation>
    <scope>NUCLEOTIDE SEQUENCE [LARGE SCALE GENOMIC DNA]</scope>
    <source>
        <strain evidence="2 3">Hillstone_2</strain>
    </source>
</reference>
<evidence type="ECO:0000313" key="2">
    <source>
        <dbReference type="EMBL" id="TKX20061.1"/>
    </source>
</evidence>
<evidence type="ECO:0000256" key="1">
    <source>
        <dbReference type="SAM" id="MobiDB-lite"/>
    </source>
</evidence>
<feature type="compositionally biased region" description="Basic and acidic residues" evidence="1">
    <location>
        <begin position="96"/>
        <end position="105"/>
    </location>
</feature>
<feature type="region of interest" description="Disordered" evidence="1">
    <location>
        <begin position="1"/>
        <end position="157"/>
    </location>
</feature>
<proteinExistence type="predicted"/>
<dbReference type="AlphaFoldDB" id="A0A4U7AU04"/>
<name>A0A4U7AU04_9PEZI</name>
<evidence type="ECO:0000313" key="3">
    <source>
        <dbReference type="Proteomes" id="UP000308133"/>
    </source>
</evidence>
<protein>
    <submittedName>
        <fullName evidence="2">Uncharacterized protein</fullName>
    </submittedName>
</protein>
<gene>
    <name evidence="2" type="ORF">C1H76_7743</name>
</gene>
<comment type="caution">
    <text evidence="2">The sequence shown here is derived from an EMBL/GenBank/DDBJ whole genome shotgun (WGS) entry which is preliminary data.</text>
</comment>
<dbReference type="Proteomes" id="UP000308133">
    <property type="component" value="Unassembled WGS sequence"/>
</dbReference>
<feature type="compositionally biased region" description="Low complexity" evidence="1">
    <location>
        <begin position="77"/>
        <end position="86"/>
    </location>
</feature>
<accession>A0A4U7AU04</accession>